<feature type="region of interest" description="Disordered" evidence="2">
    <location>
        <begin position="1081"/>
        <end position="1113"/>
    </location>
</feature>
<feature type="compositionally biased region" description="Low complexity" evidence="2">
    <location>
        <begin position="739"/>
        <end position="750"/>
    </location>
</feature>
<name>A0AAW2IIP5_9NEOP</name>
<evidence type="ECO:0000256" key="3">
    <source>
        <dbReference type="SAM" id="SignalP"/>
    </source>
</evidence>
<feature type="signal peptide" evidence="3">
    <location>
        <begin position="1"/>
        <end position="19"/>
    </location>
</feature>
<dbReference type="InterPro" id="IPR040973">
    <property type="entry name" value="CLIP_SPH_Scar"/>
</dbReference>
<evidence type="ECO:0000256" key="1">
    <source>
        <dbReference type="ARBA" id="ARBA00023157"/>
    </source>
</evidence>
<dbReference type="PROSITE" id="PS50240">
    <property type="entry name" value="TRYPSIN_DOM"/>
    <property type="match status" value="1"/>
</dbReference>
<feature type="compositionally biased region" description="Polar residues" evidence="2">
    <location>
        <begin position="676"/>
        <end position="687"/>
    </location>
</feature>
<dbReference type="Pfam" id="PF00089">
    <property type="entry name" value="Trypsin"/>
    <property type="match status" value="1"/>
</dbReference>
<reference evidence="5" key="1">
    <citation type="journal article" date="2024" name="Gigascience">
        <title>Chromosome-level genome of the poultry shaft louse Menopon gallinae provides insight into the host-switching and adaptive evolution of parasitic lice.</title>
        <authorList>
            <person name="Xu Y."/>
            <person name="Ma L."/>
            <person name="Liu S."/>
            <person name="Liang Y."/>
            <person name="Liu Q."/>
            <person name="He Z."/>
            <person name="Tian L."/>
            <person name="Duan Y."/>
            <person name="Cai W."/>
            <person name="Li H."/>
            <person name="Song F."/>
        </authorList>
    </citation>
    <scope>NUCLEOTIDE SEQUENCE</scope>
    <source>
        <strain evidence="5">Cailab_2023a</strain>
    </source>
</reference>
<dbReference type="Gene3D" id="2.40.10.10">
    <property type="entry name" value="Trypsin-like serine proteases"/>
    <property type="match status" value="1"/>
</dbReference>
<feature type="region of interest" description="Disordered" evidence="2">
    <location>
        <begin position="141"/>
        <end position="319"/>
    </location>
</feature>
<feature type="compositionally biased region" description="Polar residues" evidence="2">
    <location>
        <begin position="220"/>
        <end position="229"/>
    </location>
</feature>
<feature type="region of interest" description="Disordered" evidence="2">
    <location>
        <begin position="804"/>
        <end position="835"/>
    </location>
</feature>
<dbReference type="PROSITE" id="PS00134">
    <property type="entry name" value="TRYPSIN_HIS"/>
    <property type="match status" value="1"/>
</dbReference>
<organism evidence="5">
    <name type="scientific">Menopon gallinae</name>
    <name type="common">poultry shaft louse</name>
    <dbReference type="NCBI Taxonomy" id="328185"/>
    <lineage>
        <taxon>Eukaryota</taxon>
        <taxon>Metazoa</taxon>
        <taxon>Ecdysozoa</taxon>
        <taxon>Arthropoda</taxon>
        <taxon>Hexapoda</taxon>
        <taxon>Insecta</taxon>
        <taxon>Pterygota</taxon>
        <taxon>Neoptera</taxon>
        <taxon>Paraneoptera</taxon>
        <taxon>Psocodea</taxon>
        <taxon>Troctomorpha</taxon>
        <taxon>Phthiraptera</taxon>
        <taxon>Amblycera</taxon>
        <taxon>Menoponidae</taxon>
        <taxon>Menopon</taxon>
    </lineage>
</organism>
<feature type="compositionally biased region" description="Polar residues" evidence="2">
    <location>
        <begin position="627"/>
        <end position="638"/>
    </location>
</feature>
<dbReference type="PANTHER" id="PTHR24252">
    <property type="entry name" value="ACROSIN-RELATED"/>
    <property type="match status" value="1"/>
</dbReference>
<feature type="chain" id="PRO_5043396871" description="Peptidase S1 domain-containing protein" evidence="3">
    <location>
        <begin position="20"/>
        <end position="1113"/>
    </location>
</feature>
<keyword evidence="3" id="KW-0732">Signal</keyword>
<feature type="compositionally biased region" description="Basic and acidic residues" evidence="2">
    <location>
        <begin position="1081"/>
        <end position="1091"/>
    </location>
</feature>
<dbReference type="SMART" id="SM00020">
    <property type="entry name" value="Tryp_SPc"/>
    <property type="match status" value="1"/>
</dbReference>
<feature type="compositionally biased region" description="Polar residues" evidence="2">
    <location>
        <begin position="726"/>
        <end position="737"/>
    </location>
</feature>
<feature type="compositionally biased region" description="Polar residues" evidence="2">
    <location>
        <begin position="710"/>
        <end position="720"/>
    </location>
</feature>
<feature type="region of interest" description="Disordered" evidence="2">
    <location>
        <begin position="408"/>
        <end position="428"/>
    </location>
</feature>
<feature type="region of interest" description="Disordered" evidence="2">
    <location>
        <begin position="24"/>
        <end position="101"/>
    </location>
</feature>
<feature type="compositionally biased region" description="Polar residues" evidence="2">
    <location>
        <begin position="45"/>
        <end position="54"/>
    </location>
</feature>
<feature type="compositionally biased region" description="Low complexity" evidence="2">
    <location>
        <begin position="480"/>
        <end position="497"/>
    </location>
</feature>
<dbReference type="FunFam" id="2.40.10.10:FF:000068">
    <property type="entry name" value="transmembrane protease serine 2"/>
    <property type="match status" value="1"/>
</dbReference>
<feature type="compositionally biased region" description="Pro residues" evidence="2">
    <location>
        <begin position="165"/>
        <end position="175"/>
    </location>
</feature>
<keyword evidence="1" id="KW-1015">Disulfide bond</keyword>
<dbReference type="InterPro" id="IPR018114">
    <property type="entry name" value="TRYPSIN_HIS"/>
</dbReference>
<feature type="compositionally biased region" description="Low complexity" evidence="2">
    <location>
        <begin position="180"/>
        <end position="204"/>
    </location>
</feature>
<evidence type="ECO:0000256" key="2">
    <source>
        <dbReference type="SAM" id="MobiDB-lite"/>
    </source>
</evidence>
<feature type="compositionally biased region" description="Low complexity" evidence="2">
    <location>
        <begin position="639"/>
        <end position="667"/>
    </location>
</feature>
<gene>
    <name evidence="5" type="ORF">PYX00_002536</name>
</gene>
<dbReference type="Pfam" id="PF18399">
    <property type="entry name" value="CLIP_SPH_Scar"/>
    <property type="match status" value="1"/>
</dbReference>
<feature type="compositionally biased region" description="Low complexity" evidence="2">
    <location>
        <begin position="286"/>
        <end position="301"/>
    </location>
</feature>
<sequence>MGLKGSLVAALALFAFAEAQYGPLKGSSSGRTTTPFPPGFHSDNEIYNSDSNQVGSGGYALSTGQKSPAGAASFSDNPWLQGVVAQNSGPGPSYQQARPTQPCNVPGHVCVPRHQCQGGQTTSPGSGHRECDTSSEVCCQYGQQQPQPGPSYQPSQQPAHQPGPTYQPSPQPGHRPTPTYQPSQQPAHQPAPSYQPSQQPAHQPGPAYQPSPQPAHRPTPTFQPSQQPAHQPGPSYQQPSQPGLRPGPTFQAGQRPGLPSQGPNYYPGSQAVRPGQQPAHLPGPTYQQGSSQGQNYYPGSQPYRPGTNGQPIGGSIYDTGAAHQGSSYVTPAYGPYTGPLNTTPHPGCPAALKCVDEIYCDANGVMRDTVQVPIPGQDRVPLSECQNIETGIIGKCCRDPNYKDPWPDMNTHDHGHHDDGHFHQQGTSSDACGSSATCTPQSECSGDRQVQPGKHCQVPLDGSTGVCCSKPPFPSFSNNQQAVTPATTTRRPTPAQQYYTPKPSYANNPFLQGSLFSGQSHSQNLPNAIPGQQKDYDQSTSKPFGPGYPTPRPTDSHPSSTPAVQVSGGTPANLPVFPQIATSNSVYTPRPGQPHQQPSGSTVYTPRPSQPQQPSGSSVYTPRPGQPHQQPSSNSVYTPQPSQPQQPSSNSVYTPQPSQPQQPSGSSVYTPRPGQPHQQPSSNSVYTPQPSQPHQQPSGSSIHTPRPGQPHQQPSGSSVYTPRPTQPHQQPSSTSAYTPRPSQPHQQPSRNSAALPGSNAQNYFGTTAAPPVESNDIALPAAQTPSRVAPTKGVGPPGGYPFLAPTTEPSQRKPASGECGVRRDVQRPNGPNGLETGFGEFPWQVQVLAVASQTPLCSGAILSARVIVTAAHCVDDFRSAELSVKAGDWKLGGDAPDEPKPAQTRQVTAIARHPNYDPVSRFYDMAALILSEPLQIDEHVNTLCLGENGSPGEKPAGNNCVVTGWGKASLQSNSPGGTMHSISVSFIVNEQCEDTFRKTNLGKYFRLNKSFICAVPENPNDDLCQVDVGSPIACQKPNGRYELAGIYSWDVGCHQPVAASKVDKPWVQSVMNKPVEQIKQEEQAELQKKENLGFNPENSDSNKPGFSQGYGKK</sequence>
<feature type="compositionally biased region" description="Polar residues" evidence="2">
    <location>
        <begin position="74"/>
        <end position="101"/>
    </location>
</feature>
<feature type="compositionally biased region" description="Low complexity" evidence="2">
    <location>
        <begin position="688"/>
        <end position="701"/>
    </location>
</feature>
<feature type="compositionally biased region" description="Polar residues" evidence="2">
    <location>
        <begin position="1096"/>
        <end position="1105"/>
    </location>
</feature>
<dbReference type="InterPro" id="IPR009003">
    <property type="entry name" value="Peptidase_S1_PA"/>
</dbReference>
<comment type="caution">
    <text evidence="5">The sequence shown here is derived from an EMBL/GenBank/DDBJ whole genome shotgun (WGS) entry which is preliminary data.</text>
</comment>
<dbReference type="InterPro" id="IPR043504">
    <property type="entry name" value="Peptidase_S1_PA_chymotrypsin"/>
</dbReference>
<accession>A0AAW2IIP5</accession>
<dbReference type="InterPro" id="IPR001254">
    <property type="entry name" value="Trypsin_dom"/>
</dbReference>
<dbReference type="EMBL" id="JARGDH010000001">
    <property type="protein sequence ID" value="KAL0281598.1"/>
    <property type="molecule type" value="Genomic_DNA"/>
</dbReference>
<dbReference type="CDD" id="cd00190">
    <property type="entry name" value="Tryp_SPc"/>
    <property type="match status" value="1"/>
</dbReference>
<dbReference type="AlphaFoldDB" id="A0AAW2IIP5"/>
<feature type="compositionally biased region" description="Polar residues" evidence="2">
    <location>
        <begin position="556"/>
        <end position="570"/>
    </location>
</feature>
<dbReference type="GO" id="GO:0004252">
    <property type="term" value="F:serine-type endopeptidase activity"/>
    <property type="evidence" value="ECO:0007669"/>
    <property type="project" value="InterPro"/>
</dbReference>
<protein>
    <recommendedName>
        <fullName evidence="4">Peptidase S1 domain-containing protein</fullName>
    </recommendedName>
</protein>
<feature type="compositionally biased region" description="Polar residues" evidence="2">
    <location>
        <begin position="505"/>
        <end position="526"/>
    </location>
</feature>
<dbReference type="SUPFAM" id="SSF50494">
    <property type="entry name" value="Trypsin-like serine proteases"/>
    <property type="match status" value="1"/>
</dbReference>
<evidence type="ECO:0000259" key="4">
    <source>
        <dbReference type="PROSITE" id="PS50240"/>
    </source>
</evidence>
<dbReference type="PANTHER" id="PTHR24252:SF18">
    <property type="entry name" value="OVOCHYMASE 1"/>
    <property type="match status" value="1"/>
</dbReference>
<feature type="compositionally biased region" description="Pro residues" evidence="2">
    <location>
        <begin position="207"/>
        <end position="217"/>
    </location>
</feature>
<feature type="compositionally biased region" description="Low complexity" evidence="2">
    <location>
        <begin position="141"/>
        <end position="158"/>
    </location>
</feature>
<feature type="region of interest" description="Disordered" evidence="2">
    <location>
        <begin position="477"/>
        <end position="771"/>
    </location>
</feature>
<evidence type="ECO:0000313" key="5">
    <source>
        <dbReference type="EMBL" id="KAL0281598.1"/>
    </source>
</evidence>
<feature type="compositionally biased region" description="Basic and acidic residues" evidence="2">
    <location>
        <begin position="408"/>
        <end position="422"/>
    </location>
</feature>
<dbReference type="GO" id="GO:0006508">
    <property type="term" value="P:proteolysis"/>
    <property type="evidence" value="ECO:0007669"/>
    <property type="project" value="InterPro"/>
</dbReference>
<feature type="compositionally biased region" description="Low complexity" evidence="2">
    <location>
        <begin position="232"/>
        <end position="243"/>
    </location>
</feature>
<feature type="domain" description="Peptidase S1" evidence="4">
    <location>
        <begin position="832"/>
        <end position="1072"/>
    </location>
</feature>
<feature type="compositionally biased region" description="Low complexity" evidence="2">
    <location>
        <begin position="606"/>
        <end position="618"/>
    </location>
</feature>
<proteinExistence type="predicted"/>
<feature type="compositionally biased region" description="Polar residues" evidence="2">
    <location>
        <begin position="594"/>
        <end position="604"/>
    </location>
</feature>